<dbReference type="Proteomes" id="UP000290560">
    <property type="component" value="Unassembled WGS sequence"/>
</dbReference>
<organism evidence="1">
    <name type="scientific">Ensete ventricosum</name>
    <name type="common">Abyssinian banana</name>
    <name type="synonym">Musa ensete</name>
    <dbReference type="NCBI Taxonomy" id="4639"/>
    <lineage>
        <taxon>Eukaryota</taxon>
        <taxon>Viridiplantae</taxon>
        <taxon>Streptophyta</taxon>
        <taxon>Embryophyta</taxon>
        <taxon>Tracheophyta</taxon>
        <taxon>Spermatophyta</taxon>
        <taxon>Magnoliopsida</taxon>
        <taxon>Liliopsida</taxon>
        <taxon>Zingiberales</taxon>
        <taxon>Musaceae</taxon>
        <taxon>Ensete</taxon>
    </lineage>
</organism>
<protein>
    <submittedName>
        <fullName evidence="1">Uncharacterized protein</fullName>
    </submittedName>
</protein>
<dbReference type="AlphaFoldDB" id="A0A445M8I9"/>
<gene>
    <name evidence="1" type="ORF">BHM03_00000440</name>
</gene>
<sequence>MTHFACLLRCLHTSFVSDGLTYFAGINLLGMKKVVLAQAPHLETSHPTAKPIIKKPVSVEVEPPLKRLKKLGD</sequence>
<name>A0A445M8I9_ENSVE</name>
<reference evidence="1" key="1">
    <citation type="journal article" date="2018" name="Data Brief">
        <title>Genome sequence data from 17 accessions of Ensete ventricosum, a staple food crop for millions in Ethiopia.</title>
        <authorList>
            <person name="Yemataw Z."/>
            <person name="Muzemil S."/>
            <person name="Ambachew D."/>
            <person name="Tripathi L."/>
            <person name="Tesfaye K."/>
            <person name="Chala A."/>
            <person name="Farbos A."/>
            <person name="O'Neill P."/>
            <person name="Moore K."/>
            <person name="Grant M."/>
            <person name="Studholme D.J."/>
        </authorList>
    </citation>
    <scope>NUCLEOTIDE SEQUENCE [LARGE SCALE GENOMIC DNA]</scope>
    <source>
        <tissue evidence="1">Leaf</tissue>
    </source>
</reference>
<evidence type="ECO:0000313" key="1">
    <source>
        <dbReference type="EMBL" id="RZR70563.1"/>
    </source>
</evidence>
<proteinExistence type="predicted"/>
<accession>A0A445M8I9</accession>
<dbReference type="EMBL" id="KV875446">
    <property type="protein sequence ID" value="RZR70563.1"/>
    <property type="molecule type" value="Genomic_DNA"/>
</dbReference>